<evidence type="ECO:0000256" key="2">
    <source>
        <dbReference type="SAM" id="MobiDB-lite"/>
    </source>
</evidence>
<evidence type="ECO:0000313" key="4">
    <source>
        <dbReference type="Proteomes" id="UP000785679"/>
    </source>
</evidence>
<evidence type="ECO:0000256" key="1">
    <source>
        <dbReference type="SAM" id="Coils"/>
    </source>
</evidence>
<name>A0A8J8T5P5_HALGN</name>
<sequence length="821" mass="96357">MDKKAKRQIIYEPEDAYAADAYRKYLMIQEPTSSLSNTVIQSSKAGMQMRHMIDSSDYYLKNFKATRDSEFSDHPPPEQLDIIKLREQRHAVINPIQAVDQANIQVMRVNRKNKQKAARSRSKKRSLSRGGEGVDDLEAEFETDEDKLIKSLQKKRQDKARFVETVRDRQQRMLEINQKIRQYDLRSVKEEEFDSLNRQIEEINQNWSKLKSSLEAKLGFAEKIHRKHHQEVEDYQGITDNLDQSQFSKKIQRITFQLQTDQRDIEKSAEELIAEREKVKIYLQRAKKDFDEETLKNKVLKKQMLDSDGTSSKGTTQAEKLRTQIDKMREEMVRINNYNIDMSSNPAQAIQKISDPILEVLNLRVDNYEQQLIENLQRKKDAQQRVIDLKNSIFEQKVDQVNFRRRKEELKSEMSTLKEDIEKIEFQIKENILRKYQLAERITQTTEQFKNEASELREELSRVQSKLKEVYQHKDLVEDQALFLIDDRGVYGTPRKYVASITEFVTLAKSLGNAYKEIQDKVLKLDEQLSTDGLYKEKGIEGTYKIGRFAEKAKADTMQKDLDAKQAHLIEQLQDKEQVEEQLAAFGSIHSIYKTFNDVQEDIKLEIKRHYREKAQIVRYLETLSEDFAQNQQTIGTQEWKLRSHQAKFKAVYFLLQEKLLAIKVIEDQLIQVRDEEEVEIGEDVNSFERELIYRLDQDKIKKNSQIQAMRAEVVKLEQALPKGDLELEKIILEKAISILKRYGFKGQIQPISKGAYKLTHRDQDVYLYLKQIQEGNSLEHTIYAKTSLKGDKLKGVPTLKLGTQQETYYHFDKLAKNLLS</sequence>
<dbReference type="OrthoDB" id="10583724at2759"/>
<gene>
    <name evidence="3" type="ORF">FGO68_gene4856</name>
</gene>
<dbReference type="AlphaFoldDB" id="A0A8J8T5P5"/>
<feature type="coiled-coil region" evidence="1">
    <location>
        <begin position="269"/>
        <end position="473"/>
    </location>
</feature>
<reference evidence="3" key="1">
    <citation type="submission" date="2019-06" db="EMBL/GenBank/DDBJ databases">
        <authorList>
            <person name="Zheng W."/>
        </authorList>
    </citation>
    <scope>NUCLEOTIDE SEQUENCE</scope>
    <source>
        <strain evidence="3">QDHG01</strain>
    </source>
</reference>
<dbReference type="EMBL" id="RRYP01004027">
    <property type="protein sequence ID" value="TNV83239.1"/>
    <property type="molecule type" value="Genomic_DNA"/>
</dbReference>
<feature type="compositionally biased region" description="Basic residues" evidence="2">
    <location>
        <begin position="110"/>
        <end position="127"/>
    </location>
</feature>
<organism evidence="3 4">
    <name type="scientific">Halteria grandinella</name>
    <dbReference type="NCBI Taxonomy" id="5974"/>
    <lineage>
        <taxon>Eukaryota</taxon>
        <taxon>Sar</taxon>
        <taxon>Alveolata</taxon>
        <taxon>Ciliophora</taxon>
        <taxon>Intramacronucleata</taxon>
        <taxon>Spirotrichea</taxon>
        <taxon>Stichotrichia</taxon>
        <taxon>Sporadotrichida</taxon>
        <taxon>Halteriidae</taxon>
        <taxon>Halteria</taxon>
    </lineage>
</organism>
<evidence type="ECO:0000313" key="3">
    <source>
        <dbReference type="EMBL" id="TNV83239.1"/>
    </source>
</evidence>
<accession>A0A8J8T5P5</accession>
<dbReference type="Proteomes" id="UP000785679">
    <property type="component" value="Unassembled WGS sequence"/>
</dbReference>
<keyword evidence="4" id="KW-1185">Reference proteome</keyword>
<feature type="region of interest" description="Disordered" evidence="2">
    <location>
        <begin position="110"/>
        <end position="134"/>
    </location>
</feature>
<proteinExistence type="predicted"/>
<protein>
    <submittedName>
        <fullName evidence="3">Uncharacterized protein</fullName>
    </submittedName>
</protein>
<keyword evidence="1" id="KW-0175">Coiled coil</keyword>
<comment type="caution">
    <text evidence="3">The sequence shown here is derived from an EMBL/GenBank/DDBJ whole genome shotgun (WGS) entry which is preliminary data.</text>
</comment>